<dbReference type="EC" id="2.3.1.1" evidence="6"/>
<keyword evidence="6" id="KW-0963">Cytoplasm</keyword>
<dbReference type="EC" id="2.3.1.35" evidence="6"/>
<sequence>MAVNSPLPIAADLKPVAGIEIGYAEAGIKKPNRKDVLVMKLAPTATVAGVFTLNRFCAAPVQISKAHLAAASANSGASGKPIAALLVNTGNANAGTGELGLSLANETCAALAAQLGVDAAQILPFSTGVILEPLPAAKVIAGLPQAIAGLKADNWYNAAEAIMTTDTQPKAGSRTVTIGGHTVTMTGISKGAGMIKPNMATMLGYLAFDAKVAQPVLDQLVKHAADHSFNCITIDGDTSTNDSFMLIATGAGALEITSVEQPEYAQLRDAVTELSLFLAQAIVRDGEGATKFMSIIVEEGANVEECRKIAYSIGHSPLVKTAFFASDPNLGRILAAIGYAGVDDLDVSKLNLYLDDVWVAKNGGRNPDYKEEDGQRIMKQSEITVRVKLARGAATATVYTCDLSHDYVSINADYRS</sequence>
<dbReference type="Gene3D" id="3.60.70.12">
    <property type="entry name" value="L-amino peptidase D-ALA esterase/amidase"/>
    <property type="match status" value="1"/>
</dbReference>
<keyword evidence="5 6" id="KW-0012">Acyltransferase</keyword>
<feature type="active site" description="Nucleophile" evidence="6">
    <location>
        <position position="201"/>
    </location>
</feature>
<dbReference type="EMBL" id="CP051684">
    <property type="protein sequence ID" value="QJD91536.1"/>
    <property type="molecule type" value="Genomic_DNA"/>
</dbReference>
<keyword evidence="6" id="KW-0055">Arginine biosynthesis</keyword>
<keyword evidence="4 6" id="KW-0068">Autocatalytic cleavage</keyword>
<comment type="subcellular location">
    <subcellularLocation>
        <location evidence="6">Cytoplasm</location>
    </subcellularLocation>
</comment>
<feature type="binding site" evidence="6">
    <location>
        <position position="190"/>
    </location>
    <ligand>
        <name>substrate</name>
    </ligand>
</feature>
<keyword evidence="6" id="KW-0511">Multifunctional enzyme</keyword>
<evidence type="ECO:0000256" key="6">
    <source>
        <dbReference type="HAMAP-Rule" id="MF_01106"/>
    </source>
</evidence>
<evidence type="ECO:0000256" key="5">
    <source>
        <dbReference type="ARBA" id="ARBA00023315"/>
    </source>
</evidence>
<dbReference type="InterPro" id="IPR002813">
    <property type="entry name" value="Arg_biosynth_ArgJ"/>
</dbReference>
<dbReference type="SUPFAM" id="SSF56266">
    <property type="entry name" value="DmpA/ArgJ-like"/>
    <property type="match status" value="1"/>
</dbReference>
<dbReference type="Pfam" id="PF01960">
    <property type="entry name" value="ArgJ"/>
    <property type="match status" value="1"/>
</dbReference>
<reference evidence="7 8" key="1">
    <citation type="submission" date="2020-04" db="EMBL/GenBank/DDBJ databases">
        <title>Genome sequencing of novel species.</title>
        <authorList>
            <person name="Heo J."/>
            <person name="Kim S.-J."/>
            <person name="Kim J.-S."/>
            <person name="Hong S.-B."/>
            <person name="Kwon S.-W."/>
        </authorList>
    </citation>
    <scope>NUCLEOTIDE SEQUENCE [LARGE SCALE GENOMIC DNA]</scope>
    <source>
        <strain evidence="7 8">AF9R3</strain>
    </source>
</reference>
<gene>
    <name evidence="6 7" type="primary">argJ</name>
    <name evidence="7" type="ORF">HH213_16460</name>
</gene>
<dbReference type="InterPro" id="IPR016117">
    <property type="entry name" value="ArgJ-like_dom_sf"/>
</dbReference>
<feature type="chain" id="PRO_5044927042" description="Arginine biosynthesis bifunctional protein ArgJ beta chain" evidence="6">
    <location>
        <begin position="201"/>
        <end position="416"/>
    </location>
</feature>
<comment type="catalytic activity">
    <reaction evidence="6">
        <text>N(2)-acetyl-L-ornithine + L-glutamate = N-acetyl-L-glutamate + L-ornithine</text>
        <dbReference type="Rhea" id="RHEA:15349"/>
        <dbReference type="ChEBI" id="CHEBI:29985"/>
        <dbReference type="ChEBI" id="CHEBI:44337"/>
        <dbReference type="ChEBI" id="CHEBI:46911"/>
        <dbReference type="ChEBI" id="CHEBI:57805"/>
        <dbReference type="EC" id="2.3.1.35"/>
    </reaction>
</comment>
<comment type="catalytic activity">
    <reaction evidence="6">
        <text>L-glutamate + acetyl-CoA = N-acetyl-L-glutamate + CoA + H(+)</text>
        <dbReference type="Rhea" id="RHEA:24292"/>
        <dbReference type="ChEBI" id="CHEBI:15378"/>
        <dbReference type="ChEBI" id="CHEBI:29985"/>
        <dbReference type="ChEBI" id="CHEBI:44337"/>
        <dbReference type="ChEBI" id="CHEBI:57287"/>
        <dbReference type="ChEBI" id="CHEBI:57288"/>
        <dbReference type="EC" id="2.3.1.1"/>
    </reaction>
</comment>
<accession>A0ABX6MB38</accession>
<comment type="pathway">
    <text evidence="6">Amino-acid biosynthesis; L-arginine biosynthesis; L-ornithine and N-acetyl-L-glutamate from L-glutamate and N(2)-acetyl-L-ornithine (cyclic): step 1/1.</text>
</comment>
<evidence type="ECO:0000313" key="8">
    <source>
        <dbReference type="Proteomes" id="UP000503117"/>
    </source>
</evidence>
<dbReference type="Gene3D" id="3.10.20.340">
    <property type="entry name" value="ArgJ beta chain, C-terminal domain"/>
    <property type="match status" value="1"/>
</dbReference>
<comment type="function">
    <text evidence="6">Catalyzes two activities which are involved in the cyclic version of arginine biosynthesis: the synthesis of N-acetylglutamate from glutamate and acetyl-CoA as the acetyl donor, and of ornithine by transacetylation between N(2)-acetylornithine and glutamate.</text>
</comment>
<keyword evidence="8" id="KW-1185">Reference proteome</keyword>
<dbReference type="RefSeq" id="WP_169112918.1">
    <property type="nucleotide sequence ID" value="NZ_CP051684.1"/>
</dbReference>
<comment type="similarity">
    <text evidence="1 6">Belongs to the ArgJ family.</text>
</comment>
<keyword evidence="3 6" id="KW-0808">Transferase</keyword>
<feature type="binding site" evidence="6">
    <location>
        <position position="164"/>
    </location>
    <ligand>
        <name>substrate</name>
    </ligand>
</feature>
<dbReference type="PANTHER" id="PTHR23100">
    <property type="entry name" value="ARGININE BIOSYNTHESIS BIFUNCTIONAL PROTEIN ARGJ"/>
    <property type="match status" value="1"/>
</dbReference>
<feature type="site" description="Involved in the stabilization of negative charge on the oxyanion by the formation of the oxyanion hole" evidence="6">
    <location>
        <position position="128"/>
    </location>
</feature>
<dbReference type="GO" id="GO:0004358">
    <property type="term" value="F:L-glutamate N-acetyltransferase activity, acting on acetyl-L-ornithine as donor"/>
    <property type="evidence" value="ECO:0007669"/>
    <property type="project" value="UniProtKB-EC"/>
</dbReference>
<feature type="chain" id="PRO_5044927041" description="Arginine biosynthesis bifunctional protein ArgJ alpha chain" evidence="6">
    <location>
        <begin position="1"/>
        <end position="200"/>
    </location>
</feature>
<evidence type="ECO:0000256" key="4">
    <source>
        <dbReference type="ARBA" id="ARBA00022813"/>
    </source>
</evidence>
<proteinExistence type="inferred from homology"/>
<dbReference type="NCBIfam" id="NF003802">
    <property type="entry name" value="PRK05388.1"/>
    <property type="match status" value="1"/>
</dbReference>
<dbReference type="InterPro" id="IPR042195">
    <property type="entry name" value="ArgJ_beta_C"/>
</dbReference>
<comment type="subunit">
    <text evidence="2 6">Heterotetramer of two alpha and two beta chains.</text>
</comment>
<feature type="binding site" evidence="6">
    <location>
        <position position="411"/>
    </location>
    <ligand>
        <name>substrate</name>
    </ligand>
</feature>
<name>A0ABX6MB38_9BURK</name>
<feature type="site" description="Cleavage; by autolysis" evidence="6">
    <location>
        <begin position="200"/>
        <end position="201"/>
    </location>
</feature>
<feature type="site" description="Involved in the stabilization of negative charge on the oxyanion by the formation of the oxyanion hole" evidence="6">
    <location>
        <position position="127"/>
    </location>
</feature>
<evidence type="ECO:0000256" key="1">
    <source>
        <dbReference type="ARBA" id="ARBA00006774"/>
    </source>
</evidence>
<evidence type="ECO:0000256" key="3">
    <source>
        <dbReference type="ARBA" id="ARBA00022679"/>
    </source>
</evidence>
<dbReference type="PANTHER" id="PTHR23100:SF0">
    <property type="entry name" value="ARGININE BIOSYNTHESIS BIFUNCTIONAL PROTEIN ARGJ, MITOCHONDRIAL"/>
    <property type="match status" value="1"/>
</dbReference>
<dbReference type="CDD" id="cd02152">
    <property type="entry name" value="OAT"/>
    <property type="match status" value="1"/>
</dbReference>
<feature type="binding site" evidence="6">
    <location>
        <position position="201"/>
    </location>
    <ligand>
        <name>substrate</name>
    </ligand>
</feature>
<protein>
    <recommendedName>
        <fullName evidence="6">Arginine biosynthesis bifunctional protein ArgJ</fullName>
    </recommendedName>
    <domain>
        <recommendedName>
            <fullName evidence="6">Glutamate N-acetyltransferase</fullName>
            <ecNumber evidence="6">2.3.1.35</ecNumber>
        </recommendedName>
        <alternativeName>
            <fullName evidence="6">Ornithine acetyltransferase</fullName>
            <shortName evidence="6">OATase</shortName>
        </alternativeName>
        <alternativeName>
            <fullName evidence="6">Ornithine transacetylase</fullName>
        </alternativeName>
    </domain>
    <domain>
        <recommendedName>
            <fullName evidence="6">Amino-acid acetyltransferase</fullName>
            <ecNumber evidence="6">2.3.1.1</ecNumber>
        </recommendedName>
        <alternativeName>
            <fullName evidence="6">N-acetylglutamate synthase</fullName>
            <shortName evidence="6">AGSase</shortName>
        </alternativeName>
    </domain>
    <component>
        <recommendedName>
            <fullName evidence="6">Arginine biosynthesis bifunctional protein ArgJ alpha chain</fullName>
        </recommendedName>
    </component>
    <component>
        <recommendedName>
            <fullName evidence="6">Arginine biosynthesis bifunctional protein ArgJ beta chain</fullName>
        </recommendedName>
    </component>
</protein>
<dbReference type="HAMAP" id="MF_01106">
    <property type="entry name" value="ArgJ"/>
    <property type="match status" value="1"/>
</dbReference>
<evidence type="ECO:0000256" key="2">
    <source>
        <dbReference type="ARBA" id="ARBA00011475"/>
    </source>
</evidence>
<feature type="binding site" evidence="6">
    <location>
        <position position="287"/>
    </location>
    <ligand>
        <name>substrate</name>
    </ligand>
</feature>
<keyword evidence="6" id="KW-0028">Amino-acid biosynthesis</keyword>
<evidence type="ECO:0000313" key="7">
    <source>
        <dbReference type="EMBL" id="QJD91536.1"/>
    </source>
</evidence>
<dbReference type="NCBIfam" id="TIGR00120">
    <property type="entry name" value="ArgJ"/>
    <property type="match status" value="1"/>
</dbReference>
<feature type="binding site" evidence="6">
    <location>
        <position position="416"/>
    </location>
    <ligand>
        <name>substrate</name>
    </ligand>
</feature>
<organism evidence="7 8">
    <name type="scientific">Duganella dendranthematis</name>
    <dbReference type="NCBI Taxonomy" id="2728021"/>
    <lineage>
        <taxon>Bacteria</taxon>
        <taxon>Pseudomonadati</taxon>
        <taxon>Pseudomonadota</taxon>
        <taxon>Betaproteobacteria</taxon>
        <taxon>Burkholderiales</taxon>
        <taxon>Oxalobacteraceae</taxon>
        <taxon>Telluria group</taxon>
        <taxon>Duganella</taxon>
    </lineage>
</organism>
<dbReference type="Proteomes" id="UP000503117">
    <property type="component" value="Chromosome"/>
</dbReference>
<comment type="pathway">
    <text evidence="6">Amino-acid biosynthesis; L-arginine biosynthesis; N(2)-acetyl-L-ornithine from L-glutamate: step 1/4.</text>
</comment>